<name>A0AAD9KGC4_RIDPI</name>
<dbReference type="EMBL" id="JAODUO010001146">
    <property type="protein sequence ID" value="KAK2170600.1"/>
    <property type="molecule type" value="Genomic_DNA"/>
</dbReference>
<comment type="caution">
    <text evidence="1">The sequence shown here is derived from an EMBL/GenBank/DDBJ whole genome shotgun (WGS) entry which is preliminary data.</text>
</comment>
<keyword evidence="2" id="KW-1185">Reference proteome</keyword>
<gene>
    <name evidence="1" type="ORF">NP493_1148g00086</name>
</gene>
<proteinExistence type="predicted"/>
<accession>A0AAD9KGC4</accession>
<protein>
    <submittedName>
        <fullName evidence="1">Uncharacterized protein</fullName>
    </submittedName>
</protein>
<sequence length="49" mass="5548">MLSWHHMKGKDKFLYSAVSSPQDCSKHFTLYFPDRPVQSNTSSTSLGSI</sequence>
<dbReference type="Proteomes" id="UP001209878">
    <property type="component" value="Unassembled WGS sequence"/>
</dbReference>
<evidence type="ECO:0000313" key="2">
    <source>
        <dbReference type="Proteomes" id="UP001209878"/>
    </source>
</evidence>
<organism evidence="1 2">
    <name type="scientific">Ridgeia piscesae</name>
    <name type="common">Tubeworm</name>
    <dbReference type="NCBI Taxonomy" id="27915"/>
    <lineage>
        <taxon>Eukaryota</taxon>
        <taxon>Metazoa</taxon>
        <taxon>Spiralia</taxon>
        <taxon>Lophotrochozoa</taxon>
        <taxon>Annelida</taxon>
        <taxon>Polychaeta</taxon>
        <taxon>Sedentaria</taxon>
        <taxon>Canalipalpata</taxon>
        <taxon>Sabellida</taxon>
        <taxon>Siboglinidae</taxon>
        <taxon>Ridgeia</taxon>
    </lineage>
</organism>
<evidence type="ECO:0000313" key="1">
    <source>
        <dbReference type="EMBL" id="KAK2170600.1"/>
    </source>
</evidence>
<dbReference type="AlphaFoldDB" id="A0AAD9KGC4"/>
<reference evidence="1" key="1">
    <citation type="journal article" date="2023" name="Mol. Biol. Evol.">
        <title>Third-Generation Sequencing Reveals the Adaptive Role of the Epigenome in Three Deep-Sea Polychaetes.</title>
        <authorList>
            <person name="Perez M."/>
            <person name="Aroh O."/>
            <person name="Sun Y."/>
            <person name="Lan Y."/>
            <person name="Juniper S.K."/>
            <person name="Young C.R."/>
            <person name="Angers B."/>
            <person name="Qian P.Y."/>
        </authorList>
    </citation>
    <scope>NUCLEOTIDE SEQUENCE</scope>
    <source>
        <strain evidence="1">R07B-5</strain>
    </source>
</reference>